<dbReference type="Proteomes" id="UP000828390">
    <property type="component" value="Unassembled WGS sequence"/>
</dbReference>
<comment type="similarity">
    <text evidence="2">Belongs to the TspO/BZRP family.</text>
</comment>
<dbReference type="InterPro" id="IPR038330">
    <property type="entry name" value="TspO/MBR-related_sf"/>
</dbReference>
<dbReference type="Pfam" id="PF03073">
    <property type="entry name" value="TspO_MBR"/>
    <property type="match status" value="1"/>
</dbReference>
<evidence type="ECO:0000256" key="1">
    <source>
        <dbReference type="ARBA" id="ARBA00004141"/>
    </source>
</evidence>
<name>A0A9D4QM38_DREPO</name>
<keyword evidence="4 6" id="KW-1133">Transmembrane helix</keyword>
<evidence type="ECO:0000256" key="6">
    <source>
        <dbReference type="SAM" id="Phobius"/>
    </source>
</evidence>
<keyword evidence="3 6" id="KW-0812">Transmembrane</keyword>
<keyword evidence="5 6" id="KW-0472">Membrane</keyword>
<feature type="transmembrane region" description="Helical" evidence="6">
    <location>
        <begin position="20"/>
        <end position="40"/>
    </location>
</feature>
<evidence type="ECO:0000313" key="8">
    <source>
        <dbReference type="Proteomes" id="UP000828390"/>
    </source>
</evidence>
<protein>
    <submittedName>
        <fullName evidence="7">Uncharacterized protein</fullName>
    </submittedName>
</protein>
<dbReference type="GO" id="GO:0033013">
    <property type="term" value="P:tetrapyrrole metabolic process"/>
    <property type="evidence" value="ECO:0007669"/>
    <property type="project" value="UniProtKB-ARBA"/>
</dbReference>
<comment type="subcellular location">
    <subcellularLocation>
        <location evidence="1">Membrane</location>
        <topology evidence="1">Multi-pass membrane protein</topology>
    </subcellularLocation>
</comment>
<accession>A0A9D4QM38</accession>
<evidence type="ECO:0000256" key="3">
    <source>
        <dbReference type="ARBA" id="ARBA00022692"/>
    </source>
</evidence>
<sequence length="72" mass="7949">MGYASYMIFRDGGGFGGKAALPLAVYGAHLALNFAWSPLFFKAHNLGLVCNILYNVNISFAVFFAFTFQYII</sequence>
<dbReference type="PANTHER" id="PTHR10057">
    <property type="entry name" value="PERIPHERAL-TYPE BENZODIAZEPINE RECEPTOR"/>
    <property type="match status" value="1"/>
</dbReference>
<dbReference type="InterPro" id="IPR004307">
    <property type="entry name" value="TspO_MBR"/>
</dbReference>
<dbReference type="EMBL" id="JAIWYP010000004">
    <property type="protein sequence ID" value="KAH3836009.1"/>
    <property type="molecule type" value="Genomic_DNA"/>
</dbReference>
<evidence type="ECO:0000256" key="4">
    <source>
        <dbReference type="ARBA" id="ARBA00022989"/>
    </source>
</evidence>
<evidence type="ECO:0000256" key="2">
    <source>
        <dbReference type="ARBA" id="ARBA00007524"/>
    </source>
</evidence>
<dbReference type="Gene3D" id="1.20.1260.100">
    <property type="entry name" value="TspO/MBR protein"/>
    <property type="match status" value="1"/>
</dbReference>
<evidence type="ECO:0000256" key="5">
    <source>
        <dbReference type="ARBA" id="ARBA00023136"/>
    </source>
</evidence>
<keyword evidence="8" id="KW-1185">Reference proteome</keyword>
<reference evidence="7" key="1">
    <citation type="journal article" date="2019" name="bioRxiv">
        <title>The Genome of the Zebra Mussel, Dreissena polymorpha: A Resource for Invasive Species Research.</title>
        <authorList>
            <person name="McCartney M.A."/>
            <person name="Auch B."/>
            <person name="Kono T."/>
            <person name="Mallez S."/>
            <person name="Zhang Y."/>
            <person name="Obille A."/>
            <person name="Becker A."/>
            <person name="Abrahante J.E."/>
            <person name="Garbe J."/>
            <person name="Badalamenti J.P."/>
            <person name="Herman A."/>
            <person name="Mangelson H."/>
            <person name="Liachko I."/>
            <person name="Sullivan S."/>
            <person name="Sone E.D."/>
            <person name="Koren S."/>
            <person name="Silverstein K.A.T."/>
            <person name="Beckman K.B."/>
            <person name="Gohl D.M."/>
        </authorList>
    </citation>
    <scope>NUCLEOTIDE SEQUENCE</scope>
    <source>
        <strain evidence="7">Duluth1</strain>
        <tissue evidence="7">Whole animal</tissue>
    </source>
</reference>
<evidence type="ECO:0000313" key="7">
    <source>
        <dbReference type="EMBL" id="KAH3836009.1"/>
    </source>
</evidence>
<proteinExistence type="inferred from homology"/>
<dbReference type="PANTHER" id="PTHR10057:SF0">
    <property type="entry name" value="TRANSLOCATOR PROTEIN"/>
    <property type="match status" value="1"/>
</dbReference>
<gene>
    <name evidence="7" type="ORF">DPMN_109378</name>
</gene>
<organism evidence="7 8">
    <name type="scientific">Dreissena polymorpha</name>
    <name type="common">Zebra mussel</name>
    <name type="synonym">Mytilus polymorpha</name>
    <dbReference type="NCBI Taxonomy" id="45954"/>
    <lineage>
        <taxon>Eukaryota</taxon>
        <taxon>Metazoa</taxon>
        <taxon>Spiralia</taxon>
        <taxon>Lophotrochozoa</taxon>
        <taxon>Mollusca</taxon>
        <taxon>Bivalvia</taxon>
        <taxon>Autobranchia</taxon>
        <taxon>Heteroconchia</taxon>
        <taxon>Euheterodonta</taxon>
        <taxon>Imparidentia</taxon>
        <taxon>Neoheterodontei</taxon>
        <taxon>Myida</taxon>
        <taxon>Dreissenoidea</taxon>
        <taxon>Dreissenidae</taxon>
        <taxon>Dreissena</taxon>
    </lineage>
</organism>
<feature type="transmembrane region" description="Helical" evidence="6">
    <location>
        <begin position="52"/>
        <end position="71"/>
    </location>
</feature>
<comment type="caution">
    <text evidence="7">The sequence shown here is derived from an EMBL/GenBank/DDBJ whole genome shotgun (WGS) entry which is preliminary data.</text>
</comment>
<dbReference type="AlphaFoldDB" id="A0A9D4QM38"/>
<dbReference type="CDD" id="cd15904">
    <property type="entry name" value="TSPO_MBR"/>
    <property type="match status" value="1"/>
</dbReference>
<dbReference type="GO" id="GO:0005741">
    <property type="term" value="C:mitochondrial outer membrane"/>
    <property type="evidence" value="ECO:0007669"/>
    <property type="project" value="TreeGrafter"/>
</dbReference>
<reference evidence="7" key="2">
    <citation type="submission" date="2020-11" db="EMBL/GenBank/DDBJ databases">
        <authorList>
            <person name="McCartney M.A."/>
            <person name="Auch B."/>
            <person name="Kono T."/>
            <person name="Mallez S."/>
            <person name="Becker A."/>
            <person name="Gohl D.M."/>
            <person name="Silverstein K.A.T."/>
            <person name="Koren S."/>
            <person name="Bechman K.B."/>
            <person name="Herman A."/>
            <person name="Abrahante J.E."/>
            <person name="Garbe J."/>
        </authorList>
    </citation>
    <scope>NUCLEOTIDE SEQUENCE</scope>
    <source>
        <strain evidence="7">Duluth1</strain>
        <tissue evidence="7">Whole animal</tissue>
    </source>
</reference>